<dbReference type="EMBL" id="JAMZMK010005635">
    <property type="protein sequence ID" value="KAI7752696.1"/>
    <property type="molecule type" value="Genomic_DNA"/>
</dbReference>
<proteinExistence type="inferred from homology"/>
<gene>
    <name evidence="4" type="ORF">M8C21_029229</name>
</gene>
<dbReference type="SUPFAM" id="SSF47973">
    <property type="entry name" value="Ribosomal protein S7"/>
    <property type="match status" value="1"/>
</dbReference>
<evidence type="ECO:0000313" key="4">
    <source>
        <dbReference type="EMBL" id="KAI7752696.1"/>
    </source>
</evidence>
<comment type="similarity">
    <text evidence="1">Belongs to the universal ribosomal protein uS7 family.</text>
</comment>
<evidence type="ECO:0000256" key="1">
    <source>
        <dbReference type="ARBA" id="ARBA00007151"/>
    </source>
</evidence>
<evidence type="ECO:0000313" key="5">
    <source>
        <dbReference type="Proteomes" id="UP001206925"/>
    </source>
</evidence>
<dbReference type="GO" id="GO:1990904">
    <property type="term" value="C:ribonucleoprotein complex"/>
    <property type="evidence" value="ECO:0007669"/>
    <property type="project" value="UniProtKB-KW"/>
</dbReference>
<evidence type="ECO:0000256" key="3">
    <source>
        <dbReference type="ARBA" id="ARBA00023274"/>
    </source>
</evidence>
<dbReference type="AlphaFoldDB" id="A0AAD5GUE0"/>
<dbReference type="Proteomes" id="UP001206925">
    <property type="component" value="Unassembled WGS sequence"/>
</dbReference>
<sequence>CDGSGGLRSPSVAVVWCCDGIICRLNDGLSTNIPLLNNFCTHVNEMGINPDSGALFGRHLKVFMLGPVGGDGPMMVVSGCDKWWNRDGGSLRVRDSDGFDVFQGYNGLSILYNVGGIRNVAWFSIMLPGESYLQHFQVVYSDHVHIMHLPIEALGTSLTSIIRNKTISKHEPQCLHMAFKLSSKLVDAAKGSGDAIRKREEISGNNYCTLIKCEKQDSFK</sequence>
<accession>A0AAD5GUE0</accession>
<reference evidence="4" key="1">
    <citation type="submission" date="2022-06" db="EMBL/GenBank/DDBJ databases">
        <title>Uncovering the hologenomic basis of an extraordinary plant invasion.</title>
        <authorList>
            <person name="Bieker V.C."/>
            <person name="Martin M.D."/>
            <person name="Gilbert T."/>
            <person name="Hodgins K."/>
            <person name="Battlay P."/>
            <person name="Petersen B."/>
            <person name="Wilson J."/>
        </authorList>
    </citation>
    <scope>NUCLEOTIDE SEQUENCE</scope>
    <source>
        <strain evidence="4">AA19_3_7</strain>
        <tissue evidence="4">Leaf</tissue>
    </source>
</reference>
<protein>
    <submittedName>
        <fullName evidence="4">Uncharacterized protein</fullName>
    </submittedName>
</protein>
<dbReference type="GO" id="GO:0005840">
    <property type="term" value="C:ribosome"/>
    <property type="evidence" value="ECO:0007669"/>
    <property type="project" value="UniProtKB-KW"/>
</dbReference>
<name>A0AAD5GUE0_AMBAR</name>
<organism evidence="4 5">
    <name type="scientific">Ambrosia artemisiifolia</name>
    <name type="common">Common ragweed</name>
    <dbReference type="NCBI Taxonomy" id="4212"/>
    <lineage>
        <taxon>Eukaryota</taxon>
        <taxon>Viridiplantae</taxon>
        <taxon>Streptophyta</taxon>
        <taxon>Embryophyta</taxon>
        <taxon>Tracheophyta</taxon>
        <taxon>Spermatophyta</taxon>
        <taxon>Magnoliopsida</taxon>
        <taxon>eudicotyledons</taxon>
        <taxon>Gunneridae</taxon>
        <taxon>Pentapetalae</taxon>
        <taxon>asterids</taxon>
        <taxon>campanulids</taxon>
        <taxon>Asterales</taxon>
        <taxon>Asteraceae</taxon>
        <taxon>Asteroideae</taxon>
        <taxon>Heliantheae alliance</taxon>
        <taxon>Heliantheae</taxon>
        <taxon>Ambrosia</taxon>
    </lineage>
</organism>
<keyword evidence="5" id="KW-1185">Reference proteome</keyword>
<comment type="caution">
    <text evidence="4">The sequence shown here is derived from an EMBL/GenBank/DDBJ whole genome shotgun (WGS) entry which is preliminary data.</text>
</comment>
<keyword evidence="2" id="KW-0689">Ribosomal protein</keyword>
<keyword evidence="3" id="KW-0687">Ribonucleoprotein</keyword>
<evidence type="ECO:0000256" key="2">
    <source>
        <dbReference type="ARBA" id="ARBA00022980"/>
    </source>
</evidence>
<feature type="non-terminal residue" evidence="4">
    <location>
        <position position="1"/>
    </location>
</feature>
<dbReference type="InterPro" id="IPR036823">
    <property type="entry name" value="Ribosomal_uS7_dom_sf"/>
</dbReference>